<dbReference type="Gene3D" id="3.10.420.10">
    <property type="entry name" value="SecB-like"/>
    <property type="match status" value="1"/>
</dbReference>
<dbReference type="InterPro" id="IPR035958">
    <property type="entry name" value="SecB-like_sf"/>
</dbReference>
<name>A0AA90V9Q4_9BACT</name>
<dbReference type="Proteomes" id="UP000423156">
    <property type="component" value="Unassembled WGS sequence"/>
</dbReference>
<evidence type="ECO:0000313" key="2">
    <source>
        <dbReference type="Proteomes" id="UP000423156"/>
    </source>
</evidence>
<sequence>MMEKAAFKLDDYRFTKASLDFNIPDNAELNISFSPKGVFHAKEARYELDFDVMVGCTETNTEVVKVSCVASFSFGGGITIADIPEYFYPNSLAIVFPYIRAFVSTITLQANVQPVVLPTINLMGITEELKEQTTVIE</sequence>
<organism evidence="1 2">
    <name type="scientific">Segatella copri</name>
    <dbReference type="NCBI Taxonomy" id="165179"/>
    <lineage>
        <taxon>Bacteria</taxon>
        <taxon>Pseudomonadati</taxon>
        <taxon>Bacteroidota</taxon>
        <taxon>Bacteroidia</taxon>
        <taxon>Bacteroidales</taxon>
        <taxon>Prevotellaceae</taxon>
        <taxon>Segatella</taxon>
    </lineage>
</organism>
<dbReference type="AlphaFoldDB" id="A0AA90V9Q4"/>
<reference evidence="2" key="1">
    <citation type="submission" date="2019-09" db="EMBL/GenBank/DDBJ databases">
        <title>Distinct polysaccharide growth profiles of human intestinal Prevotella copri isolates.</title>
        <authorList>
            <person name="Fehlner-Peach H."/>
            <person name="Magnabosco C."/>
            <person name="Raghavan V."/>
            <person name="Scher J.U."/>
            <person name="Tett A."/>
            <person name="Cox L.M."/>
            <person name="Gottsegen C."/>
            <person name="Watters A."/>
            <person name="Wiltshire- Gordon J.D."/>
            <person name="Segata N."/>
            <person name="Bonneau R."/>
            <person name="Littman D.R."/>
        </authorList>
    </citation>
    <scope>NUCLEOTIDE SEQUENCE [LARGE SCALE GENOMIC DNA]</scope>
    <source>
        <strain evidence="2">BU41712</strain>
    </source>
</reference>
<dbReference type="EMBL" id="VZBZ01000164">
    <property type="protein sequence ID" value="MQN79051.1"/>
    <property type="molecule type" value="Genomic_DNA"/>
</dbReference>
<evidence type="ECO:0000313" key="1">
    <source>
        <dbReference type="EMBL" id="MQN79051.1"/>
    </source>
</evidence>
<evidence type="ECO:0008006" key="3">
    <source>
        <dbReference type="Google" id="ProtNLM"/>
    </source>
</evidence>
<dbReference type="SUPFAM" id="SSF54611">
    <property type="entry name" value="SecB-like"/>
    <property type="match status" value="1"/>
</dbReference>
<gene>
    <name evidence="1" type="ORF">F7D71_14545</name>
</gene>
<protein>
    <recommendedName>
        <fullName evidence="3">Preprotein translocase subunit SecB</fullName>
    </recommendedName>
</protein>
<accession>A0AA90V9Q4</accession>
<comment type="caution">
    <text evidence="1">The sequence shown here is derived from an EMBL/GenBank/DDBJ whole genome shotgun (WGS) entry which is preliminary data.</text>
</comment>
<proteinExistence type="predicted"/>